<accession>A0A9W4L6H2</accession>
<proteinExistence type="predicted"/>
<name>A0A9W4L6H2_9BACI</name>
<dbReference type="EMBL" id="CAKKMG010000085">
    <property type="protein sequence ID" value="CAH0289484.1"/>
    <property type="molecule type" value="Genomic_DNA"/>
</dbReference>
<feature type="compositionally biased region" description="Basic and acidic residues" evidence="1">
    <location>
        <begin position="1"/>
        <end position="10"/>
    </location>
</feature>
<organism evidence="2 3">
    <name type="scientific">Peribacillus simplex</name>
    <dbReference type="NCBI Taxonomy" id="1478"/>
    <lineage>
        <taxon>Bacteria</taxon>
        <taxon>Bacillati</taxon>
        <taxon>Bacillota</taxon>
        <taxon>Bacilli</taxon>
        <taxon>Bacillales</taxon>
        <taxon>Bacillaceae</taxon>
        <taxon>Peribacillus</taxon>
    </lineage>
</organism>
<comment type="caution">
    <text evidence="2">The sequence shown here is derived from an EMBL/GenBank/DDBJ whole genome shotgun (WGS) entry which is preliminary data.</text>
</comment>
<evidence type="ECO:0000313" key="3">
    <source>
        <dbReference type="Proteomes" id="UP000789326"/>
    </source>
</evidence>
<gene>
    <name evidence="2" type="ORF">SRABI133_04189</name>
</gene>
<dbReference type="Proteomes" id="UP000789326">
    <property type="component" value="Unassembled WGS sequence"/>
</dbReference>
<dbReference type="RefSeq" id="WP_230303484.1">
    <property type="nucleotide sequence ID" value="NZ_CAKKMG010000085.1"/>
</dbReference>
<reference evidence="2" key="1">
    <citation type="submission" date="2021-11" db="EMBL/GenBank/DDBJ databases">
        <authorList>
            <person name="Bulgarelli D."/>
        </authorList>
    </citation>
    <scope>NUCLEOTIDE SEQUENCE</scope>
    <source>
        <strain evidence="2">Bi133</strain>
    </source>
</reference>
<sequence>MRTKGNRIEPQRQGNGKGNKTITFPTFQVGLVVGCNGGSLTFQLYTEDNTTETFSLKDQEKFDENTMRFKKLEIAAGATVAWYFISKEDLDARV</sequence>
<evidence type="ECO:0000313" key="2">
    <source>
        <dbReference type="EMBL" id="CAH0289484.1"/>
    </source>
</evidence>
<dbReference type="PROSITE" id="PS51257">
    <property type="entry name" value="PROKAR_LIPOPROTEIN"/>
    <property type="match status" value="1"/>
</dbReference>
<evidence type="ECO:0000256" key="1">
    <source>
        <dbReference type="SAM" id="MobiDB-lite"/>
    </source>
</evidence>
<dbReference type="AlphaFoldDB" id="A0A9W4L6H2"/>
<feature type="compositionally biased region" description="Polar residues" evidence="1">
    <location>
        <begin position="12"/>
        <end position="21"/>
    </location>
</feature>
<feature type="region of interest" description="Disordered" evidence="1">
    <location>
        <begin position="1"/>
        <end position="21"/>
    </location>
</feature>
<protein>
    <submittedName>
        <fullName evidence="2">Uncharacterized protein</fullName>
    </submittedName>
</protein>